<dbReference type="EMBL" id="VSSQ01039696">
    <property type="protein sequence ID" value="MPM92806.1"/>
    <property type="molecule type" value="Genomic_DNA"/>
</dbReference>
<evidence type="ECO:0000313" key="3">
    <source>
        <dbReference type="EMBL" id="MPM92806.1"/>
    </source>
</evidence>
<dbReference type="Gene3D" id="3.30.1330.60">
    <property type="entry name" value="OmpA-like domain"/>
    <property type="match status" value="1"/>
</dbReference>
<feature type="domain" description="OmpA-like" evidence="2">
    <location>
        <begin position="104"/>
        <end position="212"/>
    </location>
</feature>
<protein>
    <recommendedName>
        <fullName evidence="2">OmpA-like domain-containing protein</fullName>
    </recommendedName>
</protein>
<comment type="caution">
    <text evidence="3">The sequence shown here is derived from an EMBL/GenBank/DDBJ whole genome shotgun (WGS) entry which is preliminary data.</text>
</comment>
<reference evidence="3" key="1">
    <citation type="submission" date="2019-08" db="EMBL/GenBank/DDBJ databases">
        <authorList>
            <person name="Kucharzyk K."/>
            <person name="Murdoch R.W."/>
            <person name="Higgins S."/>
            <person name="Loffler F."/>
        </authorList>
    </citation>
    <scope>NUCLEOTIDE SEQUENCE</scope>
</reference>
<sequence length="212" mass="21686">MGTGVIDMAGTLQLTGFVRPTYHESILNGVLSMSFNSSDDDSQQRFALGFLFALIALVVSTVVGVVVFKRGIAHAPAKPALVQATGAAGAASAPAALIAEDAASVVVLDNGLVKFFFASGKAEVAAGANTALAEVVKGVVEGGKRAQISGYHDATGDLAKNQELAKLRAIAVADALKSLGVAEDKLDLKKPEQSQASGTNAEARRVEVILVP</sequence>
<dbReference type="InterPro" id="IPR050330">
    <property type="entry name" value="Bact_OuterMem_StrucFunc"/>
</dbReference>
<keyword evidence="1" id="KW-0472">Membrane</keyword>
<dbReference type="AlphaFoldDB" id="A0A645DTZ5"/>
<evidence type="ECO:0000256" key="1">
    <source>
        <dbReference type="SAM" id="Phobius"/>
    </source>
</evidence>
<proteinExistence type="predicted"/>
<keyword evidence="1" id="KW-1133">Transmembrane helix</keyword>
<name>A0A645DTZ5_9ZZZZ</name>
<dbReference type="Pfam" id="PF00691">
    <property type="entry name" value="OmpA"/>
    <property type="match status" value="1"/>
</dbReference>
<dbReference type="PANTHER" id="PTHR30329">
    <property type="entry name" value="STATOR ELEMENT OF FLAGELLAR MOTOR COMPLEX"/>
    <property type="match status" value="1"/>
</dbReference>
<dbReference type="PANTHER" id="PTHR30329:SF21">
    <property type="entry name" value="LIPOPROTEIN YIAD-RELATED"/>
    <property type="match status" value="1"/>
</dbReference>
<dbReference type="InterPro" id="IPR036737">
    <property type="entry name" value="OmpA-like_sf"/>
</dbReference>
<dbReference type="CDD" id="cd07185">
    <property type="entry name" value="OmpA_C-like"/>
    <property type="match status" value="1"/>
</dbReference>
<gene>
    <name evidence="3" type="ORF">SDC9_139942</name>
</gene>
<evidence type="ECO:0000259" key="2">
    <source>
        <dbReference type="PROSITE" id="PS51123"/>
    </source>
</evidence>
<accession>A0A645DTZ5</accession>
<dbReference type="PROSITE" id="PS51123">
    <property type="entry name" value="OMPA_2"/>
    <property type="match status" value="1"/>
</dbReference>
<dbReference type="InterPro" id="IPR006665">
    <property type="entry name" value="OmpA-like"/>
</dbReference>
<dbReference type="SUPFAM" id="SSF103088">
    <property type="entry name" value="OmpA-like"/>
    <property type="match status" value="1"/>
</dbReference>
<organism evidence="3">
    <name type="scientific">bioreactor metagenome</name>
    <dbReference type="NCBI Taxonomy" id="1076179"/>
    <lineage>
        <taxon>unclassified sequences</taxon>
        <taxon>metagenomes</taxon>
        <taxon>ecological metagenomes</taxon>
    </lineage>
</organism>
<keyword evidence="1" id="KW-0812">Transmembrane</keyword>
<feature type="transmembrane region" description="Helical" evidence="1">
    <location>
        <begin position="46"/>
        <end position="68"/>
    </location>
</feature>